<name>A0ABT5HKC3_9CAUL</name>
<feature type="binding site" evidence="11">
    <location>
        <begin position="249"/>
        <end position="252"/>
    </location>
    <ligand>
        <name>GTP</name>
        <dbReference type="ChEBI" id="CHEBI:37565"/>
    </ligand>
</feature>
<dbReference type="PANTHER" id="PTHR11564">
    <property type="entry name" value="SIGNAL RECOGNITION PARTICLE 54K PROTEIN SRP54"/>
    <property type="match status" value="1"/>
</dbReference>
<comment type="subcellular location">
    <subcellularLocation>
        <location evidence="1">Cell inner membrane</location>
        <topology evidence="1">Peripheral membrane protein</topology>
        <orientation evidence="1">Cytoplasmic side</orientation>
    </subcellularLocation>
    <subcellularLocation>
        <location evidence="11">Cytoplasm</location>
    </subcellularLocation>
    <text evidence="11">The SRP-RNC complex is targeted to the cytoplasmic membrane.</text>
</comment>
<dbReference type="InterPro" id="IPR004125">
    <property type="entry name" value="Signal_recog_particle_SRP54_M"/>
</dbReference>
<feature type="compositionally biased region" description="Gly residues" evidence="12">
    <location>
        <begin position="502"/>
        <end position="524"/>
    </location>
</feature>
<keyword evidence="15" id="KW-1185">Reference proteome</keyword>
<evidence type="ECO:0000256" key="12">
    <source>
        <dbReference type="SAM" id="MobiDB-lite"/>
    </source>
</evidence>
<keyword evidence="9 11" id="KW-0687">Ribonucleoprotein</keyword>
<dbReference type="InterPro" id="IPR036225">
    <property type="entry name" value="SRP/SRP_N"/>
</dbReference>
<dbReference type="SUPFAM" id="SSF47446">
    <property type="entry name" value="Signal peptide-binding domain"/>
    <property type="match status" value="1"/>
</dbReference>
<evidence type="ECO:0000256" key="9">
    <source>
        <dbReference type="ARBA" id="ARBA00023274"/>
    </source>
</evidence>
<comment type="function">
    <text evidence="11">Involved in targeting and insertion of nascent membrane proteins into the cytoplasmic membrane. Binds to the hydrophobic signal sequence of the ribosome-nascent chain (RNC) as it emerges from the ribosomes. The SRP-RNC complex is then targeted to the cytoplasmic membrane where it interacts with the SRP receptor FtsY. Interaction with FtsY leads to the transfer of the RNC complex to the Sec translocase for insertion into the membrane, the hydrolysis of GTP by both Ffh and FtsY, and the dissociation of the SRP-FtsY complex into the individual components.</text>
</comment>
<feature type="domain" description="SRP54-type proteins GTP-binding" evidence="13">
    <location>
        <begin position="270"/>
        <end position="283"/>
    </location>
</feature>
<dbReference type="SUPFAM" id="SSF47364">
    <property type="entry name" value="Domain of the SRP/SRP receptor G-proteins"/>
    <property type="match status" value="1"/>
</dbReference>
<dbReference type="Pfam" id="PF02978">
    <property type="entry name" value="SRP_SPB"/>
    <property type="match status" value="1"/>
</dbReference>
<evidence type="ECO:0000313" key="15">
    <source>
        <dbReference type="Proteomes" id="UP001218579"/>
    </source>
</evidence>
<feature type="binding site" evidence="11">
    <location>
        <begin position="108"/>
        <end position="115"/>
    </location>
    <ligand>
        <name>GTP</name>
        <dbReference type="ChEBI" id="CHEBI:37565"/>
    </ligand>
</feature>
<dbReference type="InterPro" id="IPR000897">
    <property type="entry name" value="SRP54_GTPase_dom"/>
</dbReference>
<keyword evidence="7 11" id="KW-0342">GTP-binding</keyword>
<accession>A0ABT5HKC3</accession>
<dbReference type="SMART" id="SM00963">
    <property type="entry name" value="SRP54_N"/>
    <property type="match status" value="1"/>
</dbReference>
<dbReference type="HAMAP" id="MF_00306">
    <property type="entry name" value="SRP54"/>
    <property type="match status" value="1"/>
</dbReference>
<comment type="domain">
    <text evidence="11">Composed of three domains: the N-terminal N domain, which is responsible for interactions with the ribosome, the central G domain, which binds GTP, and the C-terminal M domain, which binds the RNA and the signal sequence of the RNC.</text>
</comment>
<keyword evidence="3 11" id="KW-0963">Cytoplasm</keyword>
<reference evidence="14 15" key="1">
    <citation type="submission" date="2023-01" db="EMBL/GenBank/DDBJ databases">
        <title>Novel species of the genus Asticcacaulis isolated from rivers.</title>
        <authorList>
            <person name="Lu H."/>
        </authorList>
    </citation>
    <scope>NUCLEOTIDE SEQUENCE [LARGE SCALE GENOMIC DNA]</scope>
    <source>
        <strain evidence="14 15">LKC15W</strain>
    </source>
</reference>
<proteinExistence type="inferred from homology"/>
<evidence type="ECO:0000256" key="5">
    <source>
        <dbReference type="ARBA" id="ARBA00022801"/>
    </source>
</evidence>
<sequence length="532" mass="56294">MFDSLNERLSGLFDRLSGRGVLSEKDVDEALREVRVALLEADVALPVVRKFMDKARELATGEAIIKAVKPADQVVKIVYDGLIDMLGGEEPEPLNLAAVPPVVILMAGLQGSGKTTTSAKLALRLSKFDRKKVMMASLDTRRPAAMEQLKLLGDQVGVEVLPIVAGQSAVEITRRALQSAKLQGFDVLILDTAGRTTLDETLMNEAAEIAKISSPTETFLVADSLTGQDAVRTAEAFHARLPLTGLILTRADGDARGGAMLSMRATTGLPIKFLGAGEKIEALDVFDAKRIAGRILGQGDVVALVEKAAQELDAAKAEQMAKKLSKGQFDLNDLADQLTQMQKMGGMSGIMGLLPGVQKIKKQISDLDMSDKMFARQVAIISSMTKLERKKPDLLNASRKRRVAAGAGVDVAEINRLLKQHRQMADAFKMMARNTGGRGGGMGAMAKMLGMGGGMPNMAQMQQMGKALKADPNMAIGENAAVDMERLKQLGAGKLPNLPSGGLPGLPGLGGGGLPGLPGLGGGSNPFDPKKK</sequence>
<evidence type="ECO:0000256" key="1">
    <source>
        <dbReference type="ARBA" id="ARBA00004515"/>
    </source>
</evidence>
<evidence type="ECO:0000256" key="3">
    <source>
        <dbReference type="ARBA" id="ARBA00022490"/>
    </source>
</evidence>
<evidence type="ECO:0000256" key="4">
    <source>
        <dbReference type="ARBA" id="ARBA00022741"/>
    </source>
</evidence>
<evidence type="ECO:0000256" key="11">
    <source>
        <dbReference type="HAMAP-Rule" id="MF_00306"/>
    </source>
</evidence>
<keyword evidence="6 11" id="KW-0694">RNA-binding</keyword>
<dbReference type="SMART" id="SM00382">
    <property type="entry name" value="AAA"/>
    <property type="match status" value="1"/>
</dbReference>
<dbReference type="InterPro" id="IPR027417">
    <property type="entry name" value="P-loop_NTPase"/>
</dbReference>
<evidence type="ECO:0000259" key="13">
    <source>
        <dbReference type="PROSITE" id="PS00300"/>
    </source>
</evidence>
<dbReference type="Proteomes" id="UP001218579">
    <property type="component" value="Unassembled WGS sequence"/>
</dbReference>
<evidence type="ECO:0000256" key="10">
    <source>
        <dbReference type="ARBA" id="ARBA00048027"/>
    </source>
</evidence>
<dbReference type="InterPro" id="IPR003593">
    <property type="entry name" value="AAA+_ATPase"/>
</dbReference>
<dbReference type="EMBL" id="JAQQKV010000002">
    <property type="protein sequence ID" value="MDC7676686.1"/>
    <property type="molecule type" value="Genomic_DNA"/>
</dbReference>
<dbReference type="PROSITE" id="PS00300">
    <property type="entry name" value="SRP54"/>
    <property type="match status" value="1"/>
</dbReference>
<gene>
    <name evidence="11 14" type="primary">ffh</name>
    <name evidence="14" type="ORF">PQU98_11125</name>
</gene>
<dbReference type="NCBIfam" id="TIGR00959">
    <property type="entry name" value="ffh"/>
    <property type="match status" value="1"/>
</dbReference>
<evidence type="ECO:0000256" key="6">
    <source>
        <dbReference type="ARBA" id="ARBA00022884"/>
    </source>
</evidence>
<comment type="similarity">
    <text evidence="2 11">Belongs to the GTP-binding SRP family. SRP54 subfamily.</text>
</comment>
<dbReference type="SUPFAM" id="SSF52540">
    <property type="entry name" value="P-loop containing nucleoside triphosphate hydrolases"/>
    <property type="match status" value="1"/>
</dbReference>
<comment type="caution">
    <text evidence="14">The sequence shown here is derived from an EMBL/GenBank/DDBJ whole genome shotgun (WGS) entry which is preliminary data.</text>
</comment>
<keyword evidence="8 11" id="KW-0733">Signal recognition particle</keyword>
<evidence type="ECO:0000313" key="14">
    <source>
        <dbReference type="EMBL" id="MDC7676686.1"/>
    </source>
</evidence>
<dbReference type="InterPro" id="IPR013822">
    <property type="entry name" value="Signal_recog_particl_SRP54_hlx"/>
</dbReference>
<comment type="catalytic activity">
    <reaction evidence="10 11">
        <text>GTP + H2O = GDP + phosphate + H(+)</text>
        <dbReference type="Rhea" id="RHEA:19669"/>
        <dbReference type="ChEBI" id="CHEBI:15377"/>
        <dbReference type="ChEBI" id="CHEBI:15378"/>
        <dbReference type="ChEBI" id="CHEBI:37565"/>
        <dbReference type="ChEBI" id="CHEBI:43474"/>
        <dbReference type="ChEBI" id="CHEBI:58189"/>
        <dbReference type="EC" id="3.6.5.4"/>
    </reaction>
</comment>
<dbReference type="Gene3D" id="3.40.50.300">
    <property type="entry name" value="P-loop containing nucleotide triphosphate hydrolases"/>
    <property type="match status" value="1"/>
</dbReference>
<dbReference type="InterPro" id="IPR022941">
    <property type="entry name" value="SRP54"/>
</dbReference>
<dbReference type="InterPro" id="IPR004780">
    <property type="entry name" value="SRP"/>
</dbReference>
<keyword evidence="5 11" id="KW-0378">Hydrolase</keyword>
<feature type="binding site" evidence="11">
    <location>
        <begin position="191"/>
        <end position="195"/>
    </location>
    <ligand>
        <name>GTP</name>
        <dbReference type="ChEBI" id="CHEBI:37565"/>
    </ligand>
</feature>
<dbReference type="Gene3D" id="1.10.260.30">
    <property type="entry name" value="Signal recognition particle, SRP54 subunit, M-domain"/>
    <property type="match status" value="1"/>
</dbReference>
<comment type="subunit">
    <text evidence="11">Part of the signal recognition particle protein translocation system, which is composed of SRP and FtsY. SRP is a ribonucleoprotein composed of Ffh and a 4.5S RNA molecule.</text>
</comment>
<dbReference type="EC" id="3.6.5.4" evidence="11"/>
<protein>
    <recommendedName>
        <fullName evidence="11">Signal recognition particle protein</fullName>
        <ecNumber evidence="11">3.6.5.4</ecNumber>
    </recommendedName>
    <alternativeName>
        <fullName evidence="11">Fifty-four homolog</fullName>
    </alternativeName>
</protein>
<dbReference type="PANTHER" id="PTHR11564:SF5">
    <property type="entry name" value="SIGNAL RECOGNITION PARTICLE SUBUNIT SRP54"/>
    <property type="match status" value="1"/>
</dbReference>
<keyword evidence="4 11" id="KW-0547">Nucleotide-binding</keyword>
<evidence type="ECO:0000256" key="8">
    <source>
        <dbReference type="ARBA" id="ARBA00023135"/>
    </source>
</evidence>
<feature type="region of interest" description="Disordered" evidence="12">
    <location>
        <begin position="493"/>
        <end position="532"/>
    </location>
</feature>
<dbReference type="Gene3D" id="1.20.120.140">
    <property type="entry name" value="Signal recognition particle SRP54, nucleotide-binding domain"/>
    <property type="match status" value="1"/>
</dbReference>
<evidence type="ECO:0000256" key="7">
    <source>
        <dbReference type="ARBA" id="ARBA00023134"/>
    </source>
</evidence>
<dbReference type="Pfam" id="PF02881">
    <property type="entry name" value="SRP54_N"/>
    <property type="match status" value="1"/>
</dbReference>
<dbReference type="RefSeq" id="WP_272745014.1">
    <property type="nucleotide sequence ID" value="NZ_JAQQKV010000002.1"/>
</dbReference>
<dbReference type="SMART" id="SM00962">
    <property type="entry name" value="SRP54"/>
    <property type="match status" value="1"/>
</dbReference>
<dbReference type="InterPro" id="IPR036891">
    <property type="entry name" value="Signal_recog_part_SRP54_M_sf"/>
</dbReference>
<evidence type="ECO:0000256" key="2">
    <source>
        <dbReference type="ARBA" id="ARBA00005450"/>
    </source>
</evidence>
<dbReference type="Pfam" id="PF00448">
    <property type="entry name" value="SRP54"/>
    <property type="match status" value="1"/>
</dbReference>
<organism evidence="14 15">
    <name type="scientific">Asticcacaulis machinosus</name>
    <dbReference type="NCBI Taxonomy" id="2984211"/>
    <lineage>
        <taxon>Bacteria</taxon>
        <taxon>Pseudomonadati</taxon>
        <taxon>Pseudomonadota</taxon>
        <taxon>Alphaproteobacteria</taxon>
        <taxon>Caulobacterales</taxon>
        <taxon>Caulobacteraceae</taxon>
        <taxon>Asticcacaulis</taxon>
    </lineage>
</organism>
<dbReference type="InterPro" id="IPR042101">
    <property type="entry name" value="SRP54_N_sf"/>
</dbReference>